<gene>
    <name evidence="1" type="ORF">NUW54_g11273</name>
</gene>
<keyword evidence="2" id="KW-1185">Reference proteome</keyword>
<comment type="caution">
    <text evidence="1">The sequence shown here is derived from an EMBL/GenBank/DDBJ whole genome shotgun (WGS) entry which is preliminary data.</text>
</comment>
<organism evidence="1 2">
    <name type="scientific">Trametes sanguinea</name>
    <dbReference type="NCBI Taxonomy" id="158606"/>
    <lineage>
        <taxon>Eukaryota</taxon>
        <taxon>Fungi</taxon>
        <taxon>Dikarya</taxon>
        <taxon>Basidiomycota</taxon>
        <taxon>Agaricomycotina</taxon>
        <taxon>Agaricomycetes</taxon>
        <taxon>Polyporales</taxon>
        <taxon>Polyporaceae</taxon>
        <taxon>Trametes</taxon>
    </lineage>
</organism>
<dbReference type="Proteomes" id="UP001144978">
    <property type="component" value="Unassembled WGS sequence"/>
</dbReference>
<sequence>MPAVTSGKVLVTGANGYIATWIVKTLLDAGFAVRGTVRSESKTKHLRDLFKSAGDRLELVVVDNITKVRDAPRTSSMFVPHRVMVRKEHSTSTSKTSLL</sequence>
<protein>
    <submittedName>
        <fullName evidence="1">Uncharacterized protein</fullName>
    </submittedName>
</protein>
<dbReference type="EMBL" id="JANSHE010004340">
    <property type="protein sequence ID" value="KAJ2978537.1"/>
    <property type="molecule type" value="Genomic_DNA"/>
</dbReference>
<name>A0ACC1NGW8_9APHY</name>
<proteinExistence type="predicted"/>
<accession>A0ACC1NGW8</accession>
<evidence type="ECO:0000313" key="2">
    <source>
        <dbReference type="Proteomes" id="UP001144978"/>
    </source>
</evidence>
<evidence type="ECO:0000313" key="1">
    <source>
        <dbReference type="EMBL" id="KAJ2978537.1"/>
    </source>
</evidence>
<reference evidence="1" key="1">
    <citation type="submission" date="2022-08" db="EMBL/GenBank/DDBJ databases">
        <title>Genome Sequence of Pycnoporus sanguineus.</title>
        <authorList>
            <person name="Buettner E."/>
        </authorList>
    </citation>
    <scope>NUCLEOTIDE SEQUENCE</scope>
    <source>
        <strain evidence="1">CG-C14</strain>
    </source>
</reference>